<gene>
    <name evidence="1" type="ORF">METZ01_LOCUS184642</name>
</gene>
<dbReference type="AlphaFoldDB" id="A0A382D014"/>
<name>A0A382D014_9ZZZZ</name>
<accession>A0A382D014</accession>
<protein>
    <submittedName>
        <fullName evidence="1">Uncharacterized protein</fullName>
    </submittedName>
</protein>
<dbReference type="EMBL" id="UINC01036986">
    <property type="protein sequence ID" value="SVB31788.1"/>
    <property type="molecule type" value="Genomic_DNA"/>
</dbReference>
<evidence type="ECO:0000313" key="1">
    <source>
        <dbReference type="EMBL" id="SVB31788.1"/>
    </source>
</evidence>
<proteinExistence type="predicted"/>
<organism evidence="1">
    <name type="scientific">marine metagenome</name>
    <dbReference type="NCBI Taxonomy" id="408172"/>
    <lineage>
        <taxon>unclassified sequences</taxon>
        <taxon>metagenomes</taxon>
        <taxon>ecological metagenomes</taxon>
    </lineage>
</organism>
<sequence length="178" mass="20493">MTIFFLQTLVDISDNGQLNKAFPFKTKNEELVHDKHTLQIAKNQQHNFNTLIQSIQIRSNIGWDQPPMSTNIITANTKFGNAYEGKHKSWAFVFHTEQPDVYADGKNPAGLLEQDLDCIPIINFCKETATFPKNAFLTQDDNTRNTYVLKVDDTQHITSQRDTIKELLESYIDKEEDK</sequence>
<reference evidence="1" key="1">
    <citation type="submission" date="2018-05" db="EMBL/GenBank/DDBJ databases">
        <authorList>
            <person name="Lanie J.A."/>
            <person name="Ng W.-L."/>
            <person name="Kazmierczak K.M."/>
            <person name="Andrzejewski T.M."/>
            <person name="Davidsen T.M."/>
            <person name="Wayne K.J."/>
            <person name="Tettelin H."/>
            <person name="Glass J.I."/>
            <person name="Rusch D."/>
            <person name="Podicherti R."/>
            <person name="Tsui H.-C.T."/>
            <person name="Winkler M.E."/>
        </authorList>
    </citation>
    <scope>NUCLEOTIDE SEQUENCE</scope>
</reference>